<protein>
    <recommendedName>
        <fullName evidence="4">Flagellar FliJ protein</fullName>
    </recommendedName>
</protein>
<evidence type="ECO:0000256" key="1">
    <source>
        <dbReference type="SAM" id="MobiDB-lite"/>
    </source>
</evidence>
<dbReference type="OrthoDB" id="7743643at2"/>
<dbReference type="EMBL" id="AONH01000013">
    <property type="protein sequence ID" value="KGM87760.1"/>
    <property type="molecule type" value="Genomic_DNA"/>
</dbReference>
<sequence length="138" mass="15975">MSARQHRLLTLMARQENRELGHLSMQLGHLRQQEMQQFDMADRLGQMLDQSAQAPAEPMTPGQLSTAHFMGRTLVQQLEATRSQMARTRQERAAVEQDLSQHQRRQQILQERADLSRRALHVARAEAEDNATLPRRTR</sequence>
<dbReference type="AlphaFoldDB" id="A0A0A0HKN2"/>
<feature type="compositionally biased region" description="Basic and acidic residues" evidence="1">
    <location>
        <begin position="88"/>
        <end position="101"/>
    </location>
</feature>
<gene>
    <name evidence="2" type="ORF">rosmuc_02497</name>
</gene>
<evidence type="ECO:0000313" key="3">
    <source>
        <dbReference type="Proteomes" id="UP000030021"/>
    </source>
</evidence>
<dbReference type="HOGENOM" id="CLU_1853721_0_0_5"/>
<comment type="caution">
    <text evidence="2">The sequence shown here is derived from an EMBL/GenBank/DDBJ whole genome shotgun (WGS) entry which is preliminary data.</text>
</comment>
<dbReference type="eggNOG" id="ENOG50310RZ">
    <property type="taxonomic scope" value="Bacteria"/>
</dbReference>
<dbReference type="Proteomes" id="UP000030021">
    <property type="component" value="Unassembled WGS sequence"/>
</dbReference>
<dbReference type="PATRIC" id="fig|1288298.3.peg.2510"/>
<name>A0A0A0HKN2_9RHOB</name>
<dbReference type="RefSeq" id="WP_037273754.1">
    <property type="nucleotide sequence ID" value="NZ_KN293980.1"/>
</dbReference>
<accession>A0A0A0HKN2</accession>
<feature type="region of interest" description="Disordered" evidence="1">
    <location>
        <begin position="85"/>
        <end position="106"/>
    </location>
</feature>
<proteinExistence type="predicted"/>
<evidence type="ECO:0008006" key="4">
    <source>
        <dbReference type="Google" id="ProtNLM"/>
    </source>
</evidence>
<reference evidence="2 3" key="1">
    <citation type="submission" date="2013-01" db="EMBL/GenBank/DDBJ databases">
        <authorList>
            <person name="Fiebig A."/>
            <person name="Goeker M."/>
            <person name="Klenk H.-P.P."/>
        </authorList>
    </citation>
    <scope>NUCLEOTIDE SEQUENCE [LARGE SCALE GENOMIC DNA]</scope>
    <source>
        <strain evidence="2 3">DSM 17069</strain>
    </source>
</reference>
<dbReference type="STRING" id="215743.ROSMUCSMR3_03183"/>
<organism evidence="2 3">
    <name type="scientific">Roseovarius mucosus DSM 17069</name>
    <dbReference type="NCBI Taxonomy" id="1288298"/>
    <lineage>
        <taxon>Bacteria</taxon>
        <taxon>Pseudomonadati</taxon>
        <taxon>Pseudomonadota</taxon>
        <taxon>Alphaproteobacteria</taxon>
        <taxon>Rhodobacterales</taxon>
        <taxon>Roseobacteraceae</taxon>
        <taxon>Roseovarius</taxon>
    </lineage>
</organism>
<evidence type="ECO:0000313" key="2">
    <source>
        <dbReference type="EMBL" id="KGM87760.1"/>
    </source>
</evidence>